<dbReference type="PANTHER" id="PTHR18964">
    <property type="entry name" value="ROK (REPRESSOR, ORF, KINASE) FAMILY"/>
    <property type="match status" value="1"/>
</dbReference>
<keyword evidence="4" id="KW-1185">Reference proteome</keyword>
<sequence>MTAGLRLGIDIGGTKTAVALVSDDGTVHALHSAPSGRGPVDVVDVAVRLAREVLEGSAAGPAVDVVSVGACMPGLVDPVTGLARHAVNLEVESLDLGGELSRRLGVPVSVENDVKAAALGAWRLRTSAEGPVPRGDSSPALAYLNLGTGLASAVVRDGVVVRGIDGAAGEIGHLPVGGDAPCSCGQVGCLETVASGSALARLWPEPRRRARDPFAAAAAGDLLAAAAVDVLCTGVGLAVQVLALASGAERVVVGGGLAGLGEPLLRGVRADLERRGRSSRIVETLGLPERVELLAADVPVAALGAAWLGSVRPGTVRPAAGHRVAGTAGTAGTAGAAGTTQSTADAARTVVPTGERVG</sequence>
<proteinExistence type="inferred from homology"/>
<dbReference type="InterPro" id="IPR043129">
    <property type="entry name" value="ATPase_NBD"/>
</dbReference>
<dbReference type="CDD" id="cd23763">
    <property type="entry name" value="ASKHA_ATPase_ROK"/>
    <property type="match status" value="1"/>
</dbReference>
<evidence type="ECO:0000256" key="2">
    <source>
        <dbReference type="SAM" id="MobiDB-lite"/>
    </source>
</evidence>
<dbReference type="EMBL" id="BMNZ01000002">
    <property type="protein sequence ID" value="GGM87430.1"/>
    <property type="molecule type" value="Genomic_DNA"/>
</dbReference>
<dbReference type="Gene3D" id="3.30.420.40">
    <property type="match status" value="2"/>
</dbReference>
<reference evidence="4" key="1">
    <citation type="journal article" date="2019" name="Int. J. Syst. Evol. Microbiol.">
        <title>The Global Catalogue of Microorganisms (GCM) 10K type strain sequencing project: providing services to taxonomists for standard genome sequencing and annotation.</title>
        <authorList>
            <consortium name="The Broad Institute Genomics Platform"/>
            <consortium name="The Broad Institute Genome Sequencing Center for Infectious Disease"/>
            <person name="Wu L."/>
            <person name="Ma J."/>
        </authorList>
    </citation>
    <scope>NUCLEOTIDE SEQUENCE [LARGE SCALE GENOMIC DNA]</scope>
    <source>
        <strain evidence="4">JCM 1365</strain>
    </source>
</reference>
<protein>
    <submittedName>
        <fullName evidence="3">NagC family transcriptional regulator</fullName>
    </submittedName>
</protein>
<name>A0ABQ2HQ11_9MICO</name>
<evidence type="ECO:0000256" key="1">
    <source>
        <dbReference type="ARBA" id="ARBA00006479"/>
    </source>
</evidence>
<evidence type="ECO:0000313" key="3">
    <source>
        <dbReference type="EMBL" id="GGM87430.1"/>
    </source>
</evidence>
<evidence type="ECO:0000313" key="4">
    <source>
        <dbReference type="Proteomes" id="UP000623461"/>
    </source>
</evidence>
<accession>A0ABQ2HQ11</accession>
<feature type="region of interest" description="Disordered" evidence="2">
    <location>
        <begin position="327"/>
        <end position="358"/>
    </location>
</feature>
<dbReference type="Pfam" id="PF00480">
    <property type="entry name" value="ROK"/>
    <property type="match status" value="1"/>
</dbReference>
<dbReference type="InterPro" id="IPR000600">
    <property type="entry name" value="ROK"/>
</dbReference>
<dbReference type="RefSeq" id="WP_052358508.1">
    <property type="nucleotide sequence ID" value="NZ_BMNZ01000002.1"/>
</dbReference>
<comment type="caution">
    <text evidence="3">The sequence shown here is derived from an EMBL/GenBank/DDBJ whole genome shotgun (WGS) entry which is preliminary data.</text>
</comment>
<dbReference type="SUPFAM" id="SSF53067">
    <property type="entry name" value="Actin-like ATPase domain"/>
    <property type="match status" value="1"/>
</dbReference>
<dbReference type="Proteomes" id="UP000623461">
    <property type="component" value="Unassembled WGS sequence"/>
</dbReference>
<comment type="similarity">
    <text evidence="1">Belongs to the ROK (NagC/XylR) family.</text>
</comment>
<dbReference type="PANTHER" id="PTHR18964:SF149">
    <property type="entry name" value="BIFUNCTIONAL UDP-N-ACETYLGLUCOSAMINE 2-EPIMERASE_N-ACETYLMANNOSAMINE KINASE"/>
    <property type="match status" value="1"/>
</dbReference>
<feature type="compositionally biased region" description="Low complexity" evidence="2">
    <location>
        <begin position="327"/>
        <end position="347"/>
    </location>
</feature>
<gene>
    <name evidence="3" type="ORF">GCM10009721_10420</name>
</gene>
<organism evidence="3 4">
    <name type="scientific">Terrabacter tumescens</name>
    <dbReference type="NCBI Taxonomy" id="60443"/>
    <lineage>
        <taxon>Bacteria</taxon>
        <taxon>Bacillati</taxon>
        <taxon>Actinomycetota</taxon>
        <taxon>Actinomycetes</taxon>
        <taxon>Micrococcales</taxon>
        <taxon>Intrasporangiaceae</taxon>
        <taxon>Terrabacter</taxon>
    </lineage>
</organism>